<comment type="caution">
    <text evidence="2">The sequence shown here is derived from an EMBL/GenBank/DDBJ whole genome shotgun (WGS) entry which is preliminary data.</text>
</comment>
<dbReference type="EMBL" id="AUZX01006431">
    <property type="protein sequence ID" value="EQD63652.1"/>
    <property type="molecule type" value="Genomic_DNA"/>
</dbReference>
<accession>T1B1D6</accession>
<keyword evidence="2" id="KW-0436">Ligase</keyword>
<dbReference type="Pfam" id="PF01336">
    <property type="entry name" value="tRNA_anti-codon"/>
    <property type="match status" value="1"/>
</dbReference>
<organism evidence="2">
    <name type="scientific">mine drainage metagenome</name>
    <dbReference type="NCBI Taxonomy" id="410659"/>
    <lineage>
        <taxon>unclassified sequences</taxon>
        <taxon>metagenomes</taxon>
        <taxon>ecological metagenomes</taxon>
    </lineage>
</organism>
<reference evidence="2" key="2">
    <citation type="journal article" date="2014" name="ISME J.">
        <title>Microbial stratification in low pH oxic and suboxic macroscopic growths along an acid mine drainage.</title>
        <authorList>
            <person name="Mendez-Garcia C."/>
            <person name="Mesa V."/>
            <person name="Sprenger R.R."/>
            <person name="Richter M."/>
            <person name="Diez M.S."/>
            <person name="Solano J."/>
            <person name="Bargiela R."/>
            <person name="Golyshina O.V."/>
            <person name="Manteca A."/>
            <person name="Ramos J.L."/>
            <person name="Gallego J.R."/>
            <person name="Llorente I."/>
            <person name="Martins Dos Santos V.A."/>
            <person name="Jensen O.N."/>
            <person name="Pelaez A.I."/>
            <person name="Sanchez J."/>
            <person name="Ferrer M."/>
        </authorList>
    </citation>
    <scope>NUCLEOTIDE SEQUENCE</scope>
</reference>
<name>T1B1D6_9ZZZZ</name>
<dbReference type="Gene3D" id="2.40.50.140">
    <property type="entry name" value="Nucleic acid-binding proteins"/>
    <property type="match status" value="1"/>
</dbReference>
<dbReference type="GO" id="GO:0016874">
    <property type="term" value="F:ligase activity"/>
    <property type="evidence" value="ECO:0007669"/>
    <property type="project" value="UniProtKB-KW"/>
</dbReference>
<dbReference type="InterPro" id="IPR012340">
    <property type="entry name" value="NA-bd_OB-fold"/>
</dbReference>
<reference evidence="2" key="1">
    <citation type="submission" date="2013-08" db="EMBL/GenBank/DDBJ databases">
        <authorList>
            <person name="Mendez C."/>
            <person name="Richter M."/>
            <person name="Ferrer M."/>
            <person name="Sanchez J."/>
        </authorList>
    </citation>
    <scope>NUCLEOTIDE SEQUENCE</scope>
</reference>
<evidence type="ECO:0000259" key="1">
    <source>
        <dbReference type="Pfam" id="PF01336"/>
    </source>
</evidence>
<gene>
    <name evidence="2" type="ORF">B1A_09027</name>
</gene>
<sequence length="79" mass="8904">MAEVRERFSDLAVDVRSGVTLRVAGRAMLIRRQGRLCFVELHDESAKLQIMASESETRDFEAFFSLSLGDWVGIEGEVI</sequence>
<proteinExistence type="predicted"/>
<keyword evidence="2" id="KW-0067">ATP-binding</keyword>
<protein>
    <submittedName>
        <fullName evidence="2">Nucleic acid binding, OB-fold, tRNA/helicase-type domain protein</fullName>
        <ecNumber evidence="2">6.1.1.-</ecNumber>
    </submittedName>
</protein>
<feature type="domain" description="OB" evidence="1">
    <location>
        <begin position="22"/>
        <end position="78"/>
    </location>
</feature>
<dbReference type="GO" id="GO:0004386">
    <property type="term" value="F:helicase activity"/>
    <property type="evidence" value="ECO:0007669"/>
    <property type="project" value="UniProtKB-KW"/>
</dbReference>
<dbReference type="SUPFAM" id="SSF50249">
    <property type="entry name" value="Nucleic acid-binding proteins"/>
    <property type="match status" value="1"/>
</dbReference>
<keyword evidence="2" id="KW-0547">Nucleotide-binding</keyword>
<keyword evidence="2" id="KW-0378">Hydrolase</keyword>
<dbReference type="AlphaFoldDB" id="T1B1D6"/>
<keyword evidence="2" id="KW-0347">Helicase</keyword>
<evidence type="ECO:0000313" key="2">
    <source>
        <dbReference type="EMBL" id="EQD63652.1"/>
    </source>
</evidence>
<dbReference type="EC" id="6.1.1.-" evidence="2"/>
<feature type="non-terminal residue" evidence="2">
    <location>
        <position position="79"/>
    </location>
</feature>
<dbReference type="InterPro" id="IPR004365">
    <property type="entry name" value="NA-bd_OB_tRNA"/>
</dbReference>
<dbReference type="GO" id="GO:0003676">
    <property type="term" value="F:nucleic acid binding"/>
    <property type="evidence" value="ECO:0007669"/>
    <property type="project" value="InterPro"/>
</dbReference>